<protein>
    <submittedName>
        <fullName evidence="2">Uncharacterized protein</fullName>
    </submittedName>
</protein>
<dbReference type="HOGENOM" id="CLU_506379_0_0_1"/>
<feature type="region of interest" description="Disordered" evidence="1">
    <location>
        <begin position="411"/>
        <end position="493"/>
    </location>
</feature>
<dbReference type="Proteomes" id="UP000053989">
    <property type="component" value="Unassembled WGS sequence"/>
</dbReference>
<dbReference type="InParanoid" id="A0A0C3DXK8"/>
<feature type="compositionally biased region" description="Polar residues" evidence="1">
    <location>
        <begin position="373"/>
        <end position="383"/>
    </location>
</feature>
<organism evidence="2 3">
    <name type="scientific">Scleroderma citrinum Foug A</name>
    <dbReference type="NCBI Taxonomy" id="1036808"/>
    <lineage>
        <taxon>Eukaryota</taxon>
        <taxon>Fungi</taxon>
        <taxon>Dikarya</taxon>
        <taxon>Basidiomycota</taxon>
        <taxon>Agaricomycotina</taxon>
        <taxon>Agaricomycetes</taxon>
        <taxon>Agaricomycetidae</taxon>
        <taxon>Boletales</taxon>
        <taxon>Sclerodermatineae</taxon>
        <taxon>Sclerodermataceae</taxon>
        <taxon>Scleroderma</taxon>
    </lineage>
</organism>
<evidence type="ECO:0000256" key="1">
    <source>
        <dbReference type="SAM" id="MobiDB-lite"/>
    </source>
</evidence>
<feature type="compositionally biased region" description="Polar residues" evidence="1">
    <location>
        <begin position="281"/>
        <end position="290"/>
    </location>
</feature>
<feature type="region of interest" description="Disordered" evidence="1">
    <location>
        <begin position="1"/>
        <end position="26"/>
    </location>
</feature>
<feature type="region of interest" description="Disordered" evidence="1">
    <location>
        <begin position="215"/>
        <end position="383"/>
    </location>
</feature>
<evidence type="ECO:0000313" key="3">
    <source>
        <dbReference type="Proteomes" id="UP000053989"/>
    </source>
</evidence>
<reference evidence="2 3" key="1">
    <citation type="submission" date="2014-04" db="EMBL/GenBank/DDBJ databases">
        <authorList>
            <consortium name="DOE Joint Genome Institute"/>
            <person name="Kuo A."/>
            <person name="Kohler A."/>
            <person name="Nagy L.G."/>
            <person name="Floudas D."/>
            <person name="Copeland A."/>
            <person name="Barry K.W."/>
            <person name="Cichocki N."/>
            <person name="Veneault-Fourrey C."/>
            <person name="LaButti K."/>
            <person name="Lindquist E.A."/>
            <person name="Lipzen A."/>
            <person name="Lundell T."/>
            <person name="Morin E."/>
            <person name="Murat C."/>
            <person name="Sun H."/>
            <person name="Tunlid A."/>
            <person name="Henrissat B."/>
            <person name="Grigoriev I.V."/>
            <person name="Hibbett D.S."/>
            <person name="Martin F."/>
            <person name="Nordberg H.P."/>
            <person name="Cantor M.N."/>
            <person name="Hua S.X."/>
        </authorList>
    </citation>
    <scope>NUCLEOTIDE SEQUENCE [LARGE SCALE GENOMIC DNA]</scope>
    <source>
        <strain evidence="2 3">Foug A</strain>
    </source>
</reference>
<dbReference type="EMBL" id="KN822057">
    <property type="protein sequence ID" value="KIM60909.1"/>
    <property type="molecule type" value="Genomic_DNA"/>
</dbReference>
<reference evidence="3" key="2">
    <citation type="submission" date="2015-01" db="EMBL/GenBank/DDBJ databases">
        <title>Evolutionary Origins and Diversification of the Mycorrhizal Mutualists.</title>
        <authorList>
            <consortium name="DOE Joint Genome Institute"/>
            <consortium name="Mycorrhizal Genomics Consortium"/>
            <person name="Kohler A."/>
            <person name="Kuo A."/>
            <person name="Nagy L.G."/>
            <person name="Floudas D."/>
            <person name="Copeland A."/>
            <person name="Barry K.W."/>
            <person name="Cichocki N."/>
            <person name="Veneault-Fourrey C."/>
            <person name="LaButti K."/>
            <person name="Lindquist E.A."/>
            <person name="Lipzen A."/>
            <person name="Lundell T."/>
            <person name="Morin E."/>
            <person name="Murat C."/>
            <person name="Riley R."/>
            <person name="Ohm R."/>
            <person name="Sun H."/>
            <person name="Tunlid A."/>
            <person name="Henrissat B."/>
            <person name="Grigoriev I.V."/>
            <person name="Hibbett D.S."/>
            <person name="Martin F."/>
        </authorList>
    </citation>
    <scope>NUCLEOTIDE SEQUENCE [LARGE SCALE GENOMIC DNA]</scope>
    <source>
        <strain evidence="3">Foug A</strain>
    </source>
</reference>
<gene>
    <name evidence="2" type="ORF">SCLCIDRAFT_26253</name>
</gene>
<proteinExistence type="predicted"/>
<accession>A0A0C3DXK8</accession>
<feature type="compositionally biased region" description="Basic and acidic residues" evidence="1">
    <location>
        <begin position="12"/>
        <end position="22"/>
    </location>
</feature>
<name>A0A0C3DXK8_9AGAM</name>
<dbReference type="AlphaFoldDB" id="A0A0C3DXK8"/>
<sequence>MEIIAKGGKGKQCADNKKHQPDDGDDVEIIERPNHEQVKQNIKKLVEAYCFQWANTKQFPWKTLLGNLASSSLVMKNWPVDVLFPGEECRGKGSAKGISDLTLAECSKLVAAFTDTTSDRLHLEHVLNKKVALVASQSPVIINAPPSDSKLPKGRRIFSNSAIDYNGPDRLRSLAATRIKKNKGKKRMVADTIEELSIPDSDAINEMPRIKQPKSDAKLLGVFPPQQSSKRKTAMTSKVVILSSDTPSKLEPSGDEYCPDEQSQGGQGDDMQTKDGEVDTNDVTGNINSDYEQELSSRKCKLKGSQVSNMKLKTKASAPHKGETSNHSRMVSSKGLRTSKTRHRIPSSPMYVSLDDGCQADPPAKKGAHPNVPDQSKGSINITQKNVRFEVADSCKESKNSAKLCAFPASRANSSAGDALPDAPGAMLGPASDAMDTSSSRGSAADTSTTADSSSNCIPPVSGRATHKPSCDAPGHESMQWHEPSVKDGKASKLRVEPPTVLISTCPAAELFADHNDAPVGQSDIDFFTSHTSEPVST</sequence>
<dbReference type="OrthoDB" id="2639237at2759"/>
<feature type="compositionally biased region" description="Polar residues" evidence="1">
    <location>
        <begin position="327"/>
        <end position="336"/>
    </location>
</feature>
<feature type="compositionally biased region" description="Low complexity" evidence="1">
    <location>
        <begin position="436"/>
        <end position="455"/>
    </location>
</feature>
<evidence type="ECO:0000313" key="2">
    <source>
        <dbReference type="EMBL" id="KIM60909.1"/>
    </source>
</evidence>
<feature type="compositionally biased region" description="Basic and acidic residues" evidence="1">
    <location>
        <begin position="484"/>
        <end position="493"/>
    </location>
</feature>
<keyword evidence="3" id="KW-1185">Reference proteome</keyword>